<keyword evidence="3" id="KW-1185">Reference proteome</keyword>
<evidence type="ECO:0000256" key="1">
    <source>
        <dbReference type="SAM" id="MobiDB-lite"/>
    </source>
</evidence>
<proteinExistence type="predicted"/>
<feature type="region of interest" description="Disordered" evidence="1">
    <location>
        <begin position="1"/>
        <end position="24"/>
    </location>
</feature>
<protein>
    <submittedName>
        <fullName evidence="2">Uncharacterized protein</fullName>
    </submittedName>
</protein>
<feature type="region of interest" description="Disordered" evidence="1">
    <location>
        <begin position="108"/>
        <end position="146"/>
    </location>
</feature>
<dbReference type="Proteomes" id="UP001293254">
    <property type="component" value="Unassembled WGS sequence"/>
</dbReference>
<comment type="caution">
    <text evidence="2">The sequence shown here is derived from an EMBL/GenBank/DDBJ whole genome shotgun (WGS) entry which is preliminary data.</text>
</comment>
<name>A0AAE1XNE9_9LAMI</name>
<feature type="compositionally biased region" description="Basic residues" evidence="1">
    <location>
        <begin position="137"/>
        <end position="146"/>
    </location>
</feature>
<reference evidence="2" key="1">
    <citation type="submission" date="2020-06" db="EMBL/GenBank/DDBJ databases">
        <authorList>
            <person name="Li T."/>
            <person name="Hu X."/>
            <person name="Zhang T."/>
            <person name="Song X."/>
            <person name="Zhang H."/>
            <person name="Dai N."/>
            <person name="Sheng W."/>
            <person name="Hou X."/>
            <person name="Wei L."/>
        </authorList>
    </citation>
    <scope>NUCLEOTIDE SEQUENCE</scope>
    <source>
        <strain evidence="2">3651</strain>
        <tissue evidence="2">Leaf</tissue>
    </source>
</reference>
<reference evidence="2" key="2">
    <citation type="journal article" date="2024" name="Plant">
        <title>Genomic evolution and insights into agronomic trait innovations of Sesamum species.</title>
        <authorList>
            <person name="Miao H."/>
            <person name="Wang L."/>
            <person name="Qu L."/>
            <person name="Liu H."/>
            <person name="Sun Y."/>
            <person name="Le M."/>
            <person name="Wang Q."/>
            <person name="Wei S."/>
            <person name="Zheng Y."/>
            <person name="Lin W."/>
            <person name="Duan Y."/>
            <person name="Cao H."/>
            <person name="Xiong S."/>
            <person name="Wang X."/>
            <person name="Wei L."/>
            <person name="Li C."/>
            <person name="Ma Q."/>
            <person name="Ju M."/>
            <person name="Zhao R."/>
            <person name="Li G."/>
            <person name="Mu C."/>
            <person name="Tian Q."/>
            <person name="Mei H."/>
            <person name="Zhang T."/>
            <person name="Gao T."/>
            <person name="Zhang H."/>
        </authorList>
    </citation>
    <scope>NUCLEOTIDE SEQUENCE</scope>
    <source>
        <strain evidence="2">3651</strain>
    </source>
</reference>
<evidence type="ECO:0000313" key="2">
    <source>
        <dbReference type="EMBL" id="KAK4415076.1"/>
    </source>
</evidence>
<sequence>MTSNGFATKRSKGNGGFQISPIKGKTIAPRAGDVASSIIHVAPTQSVPSRPDLDTRVKIYFRSRPIEIPGREHIDKYTLEIRLYIHHSKRRSERDEKPGCNIREIPARECREMRRAPVSNPQFSGGRAKKPLTSGRNCHRKHVEDG</sequence>
<organism evidence="2 3">
    <name type="scientific">Sesamum alatum</name>
    <dbReference type="NCBI Taxonomy" id="300844"/>
    <lineage>
        <taxon>Eukaryota</taxon>
        <taxon>Viridiplantae</taxon>
        <taxon>Streptophyta</taxon>
        <taxon>Embryophyta</taxon>
        <taxon>Tracheophyta</taxon>
        <taxon>Spermatophyta</taxon>
        <taxon>Magnoliopsida</taxon>
        <taxon>eudicotyledons</taxon>
        <taxon>Gunneridae</taxon>
        <taxon>Pentapetalae</taxon>
        <taxon>asterids</taxon>
        <taxon>lamiids</taxon>
        <taxon>Lamiales</taxon>
        <taxon>Pedaliaceae</taxon>
        <taxon>Sesamum</taxon>
    </lineage>
</organism>
<gene>
    <name evidence="2" type="ORF">Salat_2614700</name>
</gene>
<accession>A0AAE1XNE9</accession>
<dbReference type="EMBL" id="JACGWO010000011">
    <property type="protein sequence ID" value="KAK4415076.1"/>
    <property type="molecule type" value="Genomic_DNA"/>
</dbReference>
<evidence type="ECO:0000313" key="3">
    <source>
        <dbReference type="Proteomes" id="UP001293254"/>
    </source>
</evidence>
<dbReference type="AlphaFoldDB" id="A0AAE1XNE9"/>